<dbReference type="GO" id="GO:0004721">
    <property type="term" value="F:phosphoprotein phosphatase activity"/>
    <property type="evidence" value="ECO:0007669"/>
    <property type="project" value="InterPro"/>
</dbReference>
<dbReference type="Pfam" id="PF13350">
    <property type="entry name" value="Y_phosphatase3"/>
    <property type="match status" value="1"/>
</dbReference>
<organism evidence="3 4">
    <name type="scientific">Calycomorphotria hydatis</name>
    <dbReference type="NCBI Taxonomy" id="2528027"/>
    <lineage>
        <taxon>Bacteria</taxon>
        <taxon>Pseudomonadati</taxon>
        <taxon>Planctomycetota</taxon>
        <taxon>Planctomycetia</taxon>
        <taxon>Planctomycetales</taxon>
        <taxon>Planctomycetaceae</taxon>
        <taxon>Calycomorphotria</taxon>
    </lineage>
</organism>
<accession>A0A517T894</accession>
<evidence type="ECO:0000256" key="1">
    <source>
        <dbReference type="SAM" id="Phobius"/>
    </source>
</evidence>
<dbReference type="KEGG" id="chya:V22_18130"/>
<dbReference type="AlphaFoldDB" id="A0A517T894"/>
<sequence length="229" mass="25380">MSTELLNAESNTQVASGKQKPPVNHVRRLLIAGGIVAGVAAAILIYDGVKYQFIAKRFGVVVPGQVYRSGQISKWMFEPTIEKYGIDVVVDFQSVDNTCEHQAAEIQSYEKLGLEHYRFPLSGDGTGDIGVYTNALAKIIELYRADRTVLVHCAAGTQRTGSLVAAFRLLELKQDPEEIYSELSKYDWNSWTDQALLVYLNANLPQVAEELHRRGILEEVPESIPTIGP</sequence>
<keyword evidence="1" id="KW-0812">Transmembrane</keyword>
<dbReference type="RefSeq" id="WP_145261858.1">
    <property type="nucleotide sequence ID" value="NZ_CP036316.1"/>
</dbReference>
<feature type="transmembrane region" description="Helical" evidence="1">
    <location>
        <begin position="29"/>
        <end position="49"/>
    </location>
</feature>
<reference evidence="3 4" key="1">
    <citation type="submission" date="2019-02" db="EMBL/GenBank/DDBJ databases">
        <title>Deep-cultivation of Planctomycetes and their phenomic and genomic characterization uncovers novel biology.</title>
        <authorList>
            <person name="Wiegand S."/>
            <person name="Jogler M."/>
            <person name="Boedeker C."/>
            <person name="Pinto D."/>
            <person name="Vollmers J."/>
            <person name="Rivas-Marin E."/>
            <person name="Kohn T."/>
            <person name="Peeters S.H."/>
            <person name="Heuer A."/>
            <person name="Rast P."/>
            <person name="Oberbeckmann S."/>
            <person name="Bunk B."/>
            <person name="Jeske O."/>
            <person name="Meyerdierks A."/>
            <person name="Storesund J.E."/>
            <person name="Kallscheuer N."/>
            <person name="Luecker S."/>
            <person name="Lage O.M."/>
            <person name="Pohl T."/>
            <person name="Merkel B.J."/>
            <person name="Hornburger P."/>
            <person name="Mueller R.-W."/>
            <person name="Bruemmer F."/>
            <person name="Labrenz M."/>
            <person name="Spormann A.M."/>
            <person name="Op den Camp H."/>
            <person name="Overmann J."/>
            <person name="Amann R."/>
            <person name="Jetten M.S.M."/>
            <person name="Mascher T."/>
            <person name="Medema M.H."/>
            <person name="Devos D.P."/>
            <person name="Kaster A.-K."/>
            <person name="Ovreas L."/>
            <person name="Rohde M."/>
            <person name="Galperin M.Y."/>
            <person name="Jogler C."/>
        </authorList>
    </citation>
    <scope>NUCLEOTIDE SEQUENCE [LARGE SCALE GENOMIC DNA]</scope>
    <source>
        <strain evidence="3 4">V22</strain>
    </source>
</reference>
<dbReference type="InterPro" id="IPR029021">
    <property type="entry name" value="Prot-tyrosine_phosphatase-like"/>
</dbReference>
<keyword evidence="1" id="KW-1133">Transmembrane helix</keyword>
<evidence type="ECO:0000259" key="2">
    <source>
        <dbReference type="PROSITE" id="PS50056"/>
    </source>
</evidence>
<dbReference type="PROSITE" id="PS50056">
    <property type="entry name" value="TYR_PHOSPHATASE_2"/>
    <property type="match status" value="1"/>
</dbReference>
<dbReference type="SUPFAM" id="SSF52799">
    <property type="entry name" value="(Phosphotyrosine protein) phosphatases II"/>
    <property type="match status" value="1"/>
</dbReference>
<dbReference type="EMBL" id="CP036316">
    <property type="protein sequence ID" value="QDT64578.1"/>
    <property type="molecule type" value="Genomic_DNA"/>
</dbReference>
<keyword evidence="4" id="KW-1185">Reference proteome</keyword>
<dbReference type="OrthoDB" id="9814896at2"/>
<protein>
    <submittedName>
        <fullName evidence="3">Dual specificity phosphatase, catalytic domain</fullName>
    </submittedName>
</protein>
<name>A0A517T894_9PLAN</name>
<dbReference type="PROSITE" id="PS00383">
    <property type="entry name" value="TYR_PHOSPHATASE_1"/>
    <property type="match status" value="1"/>
</dbReference>
<evidence type="ECO:0000313" key="4">
    <source>
        <dbReference type="Proteomes" id="UP000319976"/>
    </source>
</evidence>
<gene>
    <name evidence="3" type="ORF">V22_18130</name>
</gene>
<dbReference type="Proteomes" id="UP000319976">
    <property type="component" value="Chromosome"/>
</dbReference>
<dbReference type="InterPro" id="IPR016130">
    <property type="entry name" value="Tyr_Pase_AS"/>
</dbReference>
<dbReference type="Gene3D" id="3.90.190.10">
    <property type="entry name" value="Protein tyrosine phosphatase superfamily"/>
    <property type="match status" value="1"/>
</dbReference>
<dbReference type="InterPro" id="IPR000387">
    <property type="entry name" value="Tyr_Pase_dom"/>
</dbReference>
<dbReference type="InterPro" id="IPR026893">
    <property type="entry name" value="Tyr/Ser_Pase_IphP-type"/>
</dbReference>
<evidence type="ECO:0000313" key="3">
    <source>
        <dbReference type="EMBL" id="QDT64578.1"/>
    </source>
</evidence>
<feature type="domain" description="Tyrosine specific protein phosphatases" evidence="2">
    <location>
        <begin position="130"/>
        <end position="183"/>
    </location>
</feature>
<keyword evidence="1" id="KW-0472">Membrane</keyword>
<proteinExistence type="predicted"/>